<dbReference type="RefSeq" id="WP_110936716.1">
    <property type="nucleotide sequence ID" value="NZ_KZ614146.1"/>
</dbReference>
<evidence type="ECO:0000313" key="13">
    <source>
        <dbReference type="Proteomes" id="UP000281498"/>
    </source>
</evidence>
<dbReference type="GO" id="GO:0009435">
    <property type="term" value="P:NAD+ biosynthetic process"/>
    <property type="evidence" value="ECO:0007669"/>
    <property type="project" value="UniProtKB-UniRule"/>
</dbReference>
<evidence type="ECO:0000256" key="6">
    <source>
        <dbReference type="ARBA" id="ARBA00022741"/>
    </source>
</evidence>
<keyword evidence="7 10" id="KW-0067">ATP-binding</keyword>
<comment type="catalytic activity">
    <reaction evidence="9 10">
        <text>nicotinate beta-D-ribonucleotide + ATP + H(+) = deamido-NAD(+) + diphosphate</text>
        <dbReference type="Rhea" id="RHEA:22860"/>
        <dbReference type="ChEBI" id="CHEBI:15378"/>
        <dbReference type="ChEBI" id="CHEBI:30616"/>
        <dbReference type="ChEBI" id="CHEBI:33019"/>
        <dbReference type="ChEBI" id="CHEBI:57502"/>
        <dbReference type="ChEBI" id="CHEBI:58437"/>
        <dbReference type="EC" id="2.7.7.18"/>
    </reaction>
</comment>
<gene>
    <name evidence="10 12" type="primary">nadD</name>
    <name evidence="12" type="ORF">CR203_00920</name>
</gene>
<evidence type="ECO:0000259" key="11">
    <source>
        <dbReference type="Pfam" id="PF01467"/>
    </source>
</evidence>
<keyword evidence="13" id="KW-1185">Reference proteome</keyword>
<accession>A0A3A9K6I0</accession>
<name>A0A3A9K6I0_9BACI</name>
<dbReference type="SUPFAM" id="SSF52374">
    <property type="entry name" value="Nucleotidylyl transferase"/>
    <property type="match status" value="1"/>
</dbReference>
<comment type="similarity">
    <text evidence="10">Belongs to the NadD family.</text>
</comment>
<dbReference type="InterPro" id="IPR014729">
    <property type="entry name" value="Rossmann-like_a/b/a_fold"/>
</dbReference>
<evidence type="ECO:0000256" key="8">
    <source>
        <dbReference type="ARBA" id="ARBA00023027"/>
    </source>
</evidence>
<comment type="pathway">
    <text evidence="2 10">Cofactor biosynthesis; NAD(+) biosynthesis; deamido-NAD(+) from nicotinate D-ribonucleotide: step 1/1.</text>
</comment>
<dbReference type="HAMAP" id="MF_00244">
    <property type="entry name" value="NaMN_adenylyltr"/>
    <property type="match status" value="1"/>
</dbReference>
<evidence type="ECO:0000256" key="10">
    <source>
        <dbReference type="HAMAP-Rule" id="MF_00244"/>
    </source>
</evidence>
<dbReference type="NCBIfam" id="NF000840">
    <property type="entry name" value="PRK00071.1-3"/>
    <property type="match status" value="1"/>
</dbReference>
<dbReference type="Pfam" id="PF01467">
    <property type="entry name" value="CTP_transf_like"/>
    <property type="match status" value="1"/>
</dbReference>
<dbReference type="InterPro" id="IPR005248">
    <property type="entry name" value="NadD/NMNAT"/>
</dbReference>
<keyword evidence="3 10" id="KW-0662">Pyridine nucleotide biosynthesis</keyword>
<dbReference type="InterPro" id="IPR004821">
    <property type="entry name" value="Cyt_trans-like"/>
</dbReference>
<evidence type="ECO:0000256" key="5">
    <source>
        <dbReference type="ARBA" id="ARBA00022695"/>
    </source>
</evidence>
<dbReference type="UniPathway" id="UPA00253">
    <property type="reaction ID" value="UER00332"/>
</dbReference>
<dbReference type="CDD" id="cd02165">
    <property type="entry name" value="NMNAT"/>
    <property type="match status" value="1"/>
</dbReference>
<evidence type="ECO:0000256" key="4">
    <source>
        <dbReference type="ARBA" id="ARBA00022679"/>
    </source>
</evidence>
<comment type="caution">
    <text evidence="12">The sequence shown here is derived from an EMBL/GenBank/DDBJ whole genome shotgun (WGS) entry which is preliminary data.</text>
</comment>
<dbReference type="GO" id="GO:0005524">
    <property type="term" value="F:ATP binding"/>
    <property type="evidence" value="ECO:0007669"/>
    <property type="project" value="UniProtKB-KW"/>
</dbReference>
<evidence type="ECO:0000256" key="9">
    <source>
        <dbReference type="ARBA" id="ARBA00048721"/>
    </source>
</evidence>
<keyword evidence="8 10" id="KW-0520">NAD</keyword>
<evidence type="ECO:0000256" key="3">
    <source>
        <dbReference type="ARBA" id="ARBA00022642"/>
    </source>
</evidence>
<evidence type="ECO:0000313" key="12">
    <source>
        <dbReference type="EMBL" id="RKL68644.1"/>
    </source>
</evidence>
<dbReference type="EC" id="2.7.7.18" evidence="10"/>
<dbReference type="Gene3D" id="3.40.50.620">
    <property type="entry name" value="HUPs"/>
    <property type="match status" value="1"/>
</dbReference>
<keyword evidence="6 10" id="KW-0547">Nucleotide-binding</keyword>
<organism evidence="12 13">
    <name type="scientific">Salipaludibacillus neizhouensis</name>
    <dbReference type="NCBI Taxonomy" id="885475"/>
    <lineage>
        <taxon>Bacteria</taxon>
        <taxon>Bacillati</taxon>
        <taxon>Bacillota</taxon>
        <taxon>Bacilli</taxon>
        <taxon>Bacillales</taxon>
        <taxon>Bacillaceae</taxon>
    </lineage>
</organism>
<evidence type="ECO:0000256" key="2">
    <source>
        <dbReference type="ARBA" id="ARBA00005019"/>
    </source>
</evidence>
<dbReference type="OrthoDB" id="5295945at2"/>
<protein>
    <recommendedName>
        <fullName evidence="10">Probable nicotinate-nucleotide adenylyltransferase</fullName>
        <ecNumber evidence="10">2.7.7.18</ecNumber>
    </recommendedName>
    <alternativeName>
        <fullName evidence="10">Deamido-NAD(+) diphosphorylase</fullName>
    </alternativeName>
    <alternativeName>
        <fullName evidence="10">Deamido-NAD(+) pyrophosphorylase</fullName>
    </alternativeName>
    <alternativeName>
        <fullName evidence="10">Nicotinate mononucleotide adenylyltransferase</fullName>
        <shortName evidence="10">NaMN adenylyltransferase</shortName>
    </alternativeName>
</protein>
<dbReference type="NCBIfam" id="TIGR00125">
    <property type="entry name" value="cyt_tran_rel"/>
    <property type="match status" value="1"/>
</dbReference>
<feature type="domain" description="Cytidyltransferase-like" evidence="11">
    <location>
        <begin position="6"/>
        <end position="164"/>
    </location>
</feature>
<proteinExistence type="inferred from homology"/>
<keyword evidence="4 10" id="KW-0808">Transferase</keyword>
<dbReference type="NCBIfam" id="TIGR00482">
    <property type="entry name" value="nicotinate (nicotinamide) nucleotide adenylyltransferase"/>
    <property type="match status" value="1"/>
</dbReference>
<dbReference type="PANTHER" id="PTHR39321">
    <property type="entry name" value="NICOTINATE-NUCLEOTIDE ADENYLYLTRANSFERASE-RELATED"/>
    <property type="match status" value="1"/>
</dbReference>
<evidence type="ECO:0000256" key="1">
    <source>
        <dbReference type="ARBA" id="ARBA00002324"/>
    </source>
</evidence>
<evidence type="ECO:0000256" key="7">
    <source>
        <dbReference type="ARBA" id="ARBA00022840"/>
    </source>
</evidence>
<comment type="function">
    <text evidence="1 10">Catalyzes the reversible adenylation of nicotinate mononucleotide (NaMN) to nicotinic acid adenine dinucleotide (NaAD).</text>
</comment>
<keyword evidence="5 10" id="KW-0548">Nucleotidyltransferase</keyword>
<dbReference type="EMBL" id="PDOE01000001">
    <property type="protein sequence ID" value="RKL68644.1"/>
    <property type="molecule type" value="Genomic_DNA"/>
</dbReference>
<reference evidence="12 13" key="1">
    <citation type="submission" date="2017-10" db="EMBL/GenBank/DDBJ databases">
        <title>Bacillus sp. nov., a halophilic bacterium isolated from a Keqin Lake.</title>
        <authorList>
            <person name="Wang H."/>
        </authorList>
    </citation>
    <scope>NUCLEOTIDE SEQUENCE [LARGE SCALE GENOMIC DNA]</scope>
    <source>
        <strain evidence="12 13">KCTC 13187</strain>
    </source>
</reference>
<dbReference type="Proteomes" id="UP000281498">
    <property type="component" value="Unassembled WGS sequence"/>
</dbReference>
<dbReference type="PANTHER" id="PTHR39321:SF3">
    <property type="entry name" value="PHOSPHOPANTETHEINE ADENYLYLTRANSFERASE"/>
    <property type="match status" value="1"/>
</dbReference>
<sequence length="191" mass="22263">MKKVGIFGGTFDPPHLGHLIMAEEARIKGELDEIWWMPNYVPPHKKVSSKTTEKQRIDLVTLMVNTHDSYKLCLIEMQRKGLSYTADTVQDLLEDYPNMQFSFIMGGDSLKNFHSWHKSEELQAMLPFIVIVRPGFQVPRVSVPKEVLLLEEVTVELSSSYIRKSIRSNKENKFLLLNEVYQFIKENRLYE</sequence>
<dbReference type="GO" id="GO:0004515">
    <property type="term" value="F:nicotinate-nucleotide adenylyltransferase activity"/>
    <property type="evidence" value="ECO:0007669"/>
    <property type="project" value="UniProtKB-UniRule"/>
</dbReference>
<dbReference type="AlphaFoldDB" id="A0A3A9K6I0"/>